<evidence type="ECO:0000313" key="3">
    <source>
        <dbReference type="EMBL" id="RKP22366.1"/>
    </source>
</evidence>
<dbReference type="Proteomes" id="UP000278143">
    <property type="component" value="Unassembled WGS sequence"/>
</dbReference>
<keyword evidence="1 3" id="KW-0808">Transferase</keyword>
<dbReference type="GO" id="GO:0016747">
    <property type="term" value="F:acyltransferase activity, transferring groups other than amino-acyl groups"/>
    <property type="evidence" value="ECO:0007669"/>
    <property type="project" value="TreeGrafter"/>
</dbReference>
<feature type="region of interest" description="Disordered" evidence="2">
    <location>
        <begin position="200"/>
        <end position="221"/>
    </location>
</feature>
<dbReference type="InterPro" id="IPR050317">
    <property type="entry name" value="Plant_Fungal_Acyltransferase"/>
</dbReference>
<dbReference type="InterPro" id="IPR023213">
    <property type="entry name" value="CAT-like_dom_sf"/>
</dbReference>
<evidence type="ECO:0000256" key="2">
    <source>
        <dbReference type="SAM" id="MobiDB-lite"/>
    </source>
</evidence>
<accession>A0A4P9YRA3</accession>
<evidence type="ECO:0000313" key="4">
    <source>
        <dbReference type="Proteomes" id="UP000278143"/>
    </source>
</evidence>
<dbReference type="EMBL" id="KZ992199">
    <property type="protein sequence ID" value="RKP22366.1"/>
    <property type="molecule type" value="Genomic_DNA"/>
</dbReference>
<gene>
    <name evidence="3" type="ORF">SYNPS1DRAFT_32050</name>
</gene>
<dbReference type="PANTHER" id="PTHR31642">
    <property type="entry name" value="TRICHOTHECENE 3-O-ACETYLTRANSFERASE"/>
    <property type="match status" value="1"/>
</dbReference>
<dbReference type="PANTHER" id="PTHR31642:SF310">
    <property type="entry name" value="FATTY ALCOHOL:CAFFEOYL-COA ACYLTRANSFERASE"/>
    <property type="match status" value="1"/>
</dbReference>
<dbReference type="AlphaFoldDB" id="A0A4P9YRA3"/>
<name>A0A4P9YRA3_9FUNG</name>
<feature type="compositionally biased region" description="Low complexity" evidence="2">
    <location>
        <begin position="202"/>
        <end position="216"/>
    </location>
</feature>
<dbReference type="Gene3D" id="3.30.559.10">
    <property type="entry name" value="Chloramphenicol acetyltransferase-like domain"/>
    <property type="match status" value="2"/>
</dbReference>
<dbReference type="OrthoDB" id="671439at2759"/>
<reference evidence="4" key="1">
    <citation type="journal article" date="2018" name="Nat. Microbiol.">
        <title>Leveraging single-cell genomics to expand the fungal tree of life.</title>
        <authorList>
            <person name="Ahrendt S.R."/>
            <person name="Quandt C.A."/>
            <person name="Ciobanu D."/>
            <person name="Clum A."/>
            <person name="Salamov A."/>
            <person name="Andreopoulos B."/>
            <person name="Cheng J.F."/>
            <person name="Woyke T."/>
            <person name="Pelin A."/>
            <person name="Henrissat B."/>
            <person name="Reynolds N.K."/>
            <person name="Benny G.L."/>
            <person name="Smith M.E."/>
            <person name="James T.Y."/>
            <person name="Grigoriev I.V."/>
        </authorList>
    </citation>
    <scope>NUCLEOTIDE SEQUENCE [LARGE SCALE GENOMIC DNA]</scope>
    <source>
        <strain evidence="4">Benny S71-1</strain>
    </source>
</reference>
<organism evidence="3 4">
    <name type="scientific">Syncephalis pseudoplumigaleata</name>
    <dbReference type="NCBI Taxonomy" id="1712513"/>
    <lineage>
        <taxon>Eukaryota</taxon>
        <taxon>Fungi</taxon>
        <taxon>Fungi incertae sedis</taxon>
        <taxon>Zoopagomycota</taxon>
        <taxon>Zoopagomycotina</taxon>
        <taxon>Zoopagomycetes</taxon>
        <taxon>Zoopagales</taxon>
        <taxon>Piptocephalidaceae</taxon>
        <taxon>Syncephalis</taxon>
    </lineage>
</organism>
<protein>
    <submittedName>
        <fullName evidence="3">Transferase</fullName>
    </submittedName>
</protein>
<proteinExistence type="predicted"/>
<dbReference type="SUPFAM" id="SSF52777">
    <property type="entry name" value="CoA-dependent acyltransferases"/>
    <property type="match status" value="1"/>
</dbReference>
<sequence length="449" mass="50813">MTVSSKKTWIVPGAGYAHQTYELSHADHFPGPIYPQRYFLYKNHAGKPDFLPTDRLVAGLKTVLEHYPILYGRLALRDDGEYEVRPSTEGIPFIEAAAEEDFAAFEPDCPQHRITPDLRAIDQLPSEHMPLLGIKLTRFANNSGAVICVSRHHYIADGHAFALFIKNWAAIVRGESRLPFPPSNDRRLLRLDIKPSEEEQRQFFLQQQKQHQPDYQPGSNASVNKGVIIRFTTDKLQALKADAMASLSDAEKKAGWFSTMDAAIALVWRATVRARAIAKDRLLTHREAINMRSSYPDLPDNYFGNITNQALITIKAGDIVDSPLGRIAARQRQEILASRAHTMEQWLMQADITSKTTQLERIINRTPFVDIFITDWSKFGSYIIDFGEGRPIYYRRWIVAPVRLLYILGMPPASDGSSTGLEFSLGIDETSYDRFCNDNELLAYGRIIG</sequence>
<evidence type="ECO:0000256" key="1">
    <source>
        <dbReference type="ARBA" id="ARBA00022679"/>
    </source>
</evidence>
<dbReference type="Pfam" id="PF02458">
    <property type="entry name" value="Transferase"/>
    <property type="match status" value="1"/>
</dbReference>
<keyword evidence="4" id="KW-1185">Reference proteome</keyword>